<name>A0A7D4UN74_9SPHI</name>
<dbReference type="AlphaFoldDB" id="A0A7D4UN74"/>
<dbReference type="RefSeq" id="WP_173416380.1">
    <property type="nucleotide sequence ID" value="NZ_CP054139.1"/>
</dbReference>
<keyword evidence="1" id="KW-0732">Signal</keyword>
<gene>
    <name evidence="2" type="ORF">HQ865_18760</name>
</gene>
<dbReference type="InterPro" id="IPR050583">
    <property type="entry name" value="Mycobacterial_A85_antigen"/>
</dbReference>
<dbReference type="Gene3D" id="3.40.50.1820">
    <property type="entry name" value="alpha/beta hydrolase"/>
    <property type="match status" value="1"/>
</dbReference>
<proteinExistence type="predicted"/>
<accession>A0A7D4UN74</accession>
<dbReference type="PANTHER" id="PTHR48098">
    <property type="entry name" value="ENTEROCHELIN ESTERASE-RELATED"/>
    <property type="match status" value="1"/>
</dbReference>
<dbReference type="InterPro" id="IPR000801">
    <property type="entry name" value="Esterase-like"/>
</dbReference>
<feature type="chain" id="PRO_5028931625" evidence="1">
    <location>
        <begin position="21"/>
        <end position="273"/>
    </location>
</feature>
<organism evidence="2 3">
    <name type="scientific">Mucilaginibacter mali</name>
    <dbReference type="NCBI Taxonomy" id="2740462"/>
    <lineage>
        <taxon>Bacteria</taxon>
        <taxon>Pseudomonadati</taxon>
        <taxon>Bacteroidota</taxon>
        <taxon>Sphingobacteriia</taxon>
        <taxon>Sphingobacteriales</taxon>
        <taxon>Sphingobacteriaceae</taxon>
        <taxon>Mucilaginibacter</taxon>
    </lineage>
</organism>
<evidence type="ECO:0000256" key="1">
    <source>
        <dbReference type="SAM" id="SignalP"/>
    </source>
</evidence>
<dbReference type="SUPFAM" id="SSF53474">
    <property type="entry name" value="alpha/beta-Hydrolases"/>
    <property type="match status" value="1"/>
</dbReference>
<dbReference type="EMBL" id="CP054139">
    <property type="protein sequence ID" value="QKJ31721.1"/>
    <property type="molecule type" value="Genomic_DNA"/>
</dbReference>
<feature type="signal peptide" evidence="1">
    <location>
        <begin position="1"/>
        <end position="20"/>
    </location>
</feature>
<reference evidence="2 3" key="1">
    <citation type="submission" date="2020-05" db="EMBL/GenBank/DDBJ databases">
        <title>Mucilaginibacter mali sp. nov.</title>
        <authorList>
            <person name="Kim H.S."/>
            <person name="Lee K.C."/>
            <person name="Suh M.K."/>
            <person name="Kim J.-S."/>
            <person name="Han K.-I."/>
            <person name="Eom M.K."/>
            <person name="Shin Y.K."/>
            <person name="Lee J.-S."/>
        </authorList>
    </citation>
    <scope>NUCLEOTIDE SEQUENCE [LARGE SCALE GENOMIC DNA]</scope>
    <source>
        <strain evidence="2 3">G2-14</strain>
    </source>
</reference>
<keyword evidence="2" id="KW-0378">Hydrolase</keyword>
<evidence type="ECO:0000313" key="3">
    <source>
        <dbReference type="Proteomes" id="UP000505355"/>
    </source>
</evidence>
<dbReference type="InterPro" id="IPR029058">
    <property type="entry name" value="AB_hydrolase_fold"/>
</dbReference>
<dbReference type="KEGG" id="mmab:HQ865_18760"/>
<dbReference type="Pfam" id="PF00756">
    <property type="entry name" value="Esterase"/>
    <property type="match status" value="1"/>
</dbReference>
<sequence>MKQTLLLIIACALFIQTAQAQTTPKETDQPHYITTNLSISQLQRQRDIQIYLPADYYKTGKKYPVIYMQDAQNIYNKDGSRKNSWCVDSVLKTLPDSKQCIIVGINHGAQLRIAEYSPYKSNYGAADGPAYTEFMVNTLKPYIDAHYRTKTDAANTAIAGSSMGGLIALYATIKYPKVFGTAGIFSPALWINPQINHFVDSTGVSAKSRFYQFCGDQEGNEAHDVAQMDTLLMKKGVKRAHMPPPVVLKGEKHNEHQWMLEFPDFYKWWVAKL</sequence>
<dbReference type="GO" id="GO:0016787">
    <property type="term" value="F:hydrolase activity"/>
    <property type="evidence" value="ECO:0007669"/>
    <property type="project" value="UniProtKB-KW"/>
</dbReference>
<dbReference type="PANTHER" id="PTHR48098:SF6">
    <property type="entry name" value="FERRI-BACILLIBACTIN ESTERASE BESA"/>
    <property type="match status" value="1"/>
</dbReference>
<keyword evidence="3" id="KW-1185">Reference proteome</keyword>
<dbReference type="Proteomes" id="UP000505355">
    <property type="component" value="Chromosome"/>
</dbReference>
<evidence type="ECO:0000313" key="2">
    <source>
        <dbReference type="EMBL" id="QKJ31721.1"/>
    </source>
</evidence>
<protein>
    <submittedName>
        <fullName evidence="2">Alpha/beta hydrolase</fullName>
    </submittedName>
</protein>